<gene>
    <name evidence="1" type="ORF">ACIBG2_45090</name>
</gene>
<reference evidence="1 2" key="1">
    <citation type="submission" date="2024-10" db="EMBL/GenBank/DDBJ databases">
        <title>The Natural Products Discovery Center: Release of the First 8490 Sequenced Strains for Exploring Actinobacteria Biosynthetic Diversity.</title>
        <authorList>
            <person name="Kalkreuter E."/>
            <person name="Kautsar S.A."/>
            <person name="Yang D."/>
            <person name="Bader C.D."/>
            <person name="Teijaro C.N."/>
            <person name="Fluegel L."/>
            <person name="Davis C.M."/>
            <person name="Simpson J.R."/>
            <person name="Lauterbach L."/>
            <person name="Steele A.D."/>
            <person name="Gui C."/>
            <person name="Meng S."/>
            <person name="Li G."/>
            <person name="Viehrig K."/>
            <person name="Ye F."/>
            <person name="Su P."/>
            <person name="Kiefer A.F."/>
            <person name="Nichols A."/>
            <person name="Cepeda A.J."/>
            <person name="Yan W."/>
            <person name="Fan B."/>
            <person name="Jiang Y."/>
            <person name="Adhikari A."/>
            <person name="Zheng C.-J."/>
            <person name="Schuster L."/>
            <person name="Cowan T.M."/>
            <person name="Smanski M.J."/>
            <person name="Chevrette M.G."/>
            <person name="De Carvalho L.P.S."/>
            <person name="Shen B."/>
        </authorList>
    </citation>
    <scope>NUCLEOTIDE SEQUENCE [LARGE SCALE GENOMIC DNA]</scope>
    <source>
        <strain evidence="1 2">NPDC050545</strain>
    </source>
</reference>
<name>A0ABW7ZAW1_9ACTN</name>
<evidence type="ECO:0000313" key="2">
    <source>
        <dbReference type="Proteomes" id="UP001612741"/>
    </source>
</evidence>
<accession>A0ABW7ZAW1</accession>
<proteinExistence type="predicted"/>
<evidence type="ECO:0000313" key="1">
    <source>
        <dbReference type="EMBL" id="MFI6504629.1"/>
    </source>
</evidence>
<keyword evidence="2" id="KW-1185">Reference proteome</keyword>
<dbReference type="EMBL" id="JBITGY010000015">
    <property type="protein sequence ID" value="MFI6504629.1"/>
    <property type="molecule type" value="Genomic_DNA"/>
</dbReference>
<protein>
    <submittedName>
        <fullName evidence="1">Winged helix-turn-helix domain-containing protein</fullName>
    </submittedName>
</protein>
<dbReference type="RefSeq" id="WP_397090438.1">
    <property type="nucleotide sequence ID" value="NZ_JBITGY010000015.1"/>
</dbReference>
<organism evidence="1 2">
    <name type="scientific">Nonomuraea typhae</name>
    <dbReference type="NCBI Taxonomy" id="2603600"/>
    <lineage>
        <taxon>Bacteria</taxon>
        <taxon>Bacillati</taxon>
        <taxon>Actinomycetota</taxon>
        <taxon>Actinomycetes</taxon>
        <taxon>Streptosporangiales</taxon>
        <taxon>Streptosporangiaceae</taxon>
        <taxon>Nonomuraea</taxon>
    </lineage>
</organism>
<dbReference type="InterPro" id="IPR008984">
    <property type="entry name" value="SMAD_FHA_dom_sf"/>
</dbReference>
<dbReference type="Proteomes" id="UP001612741">
    <property type="component" value="Unassembled WGS sequence"/>
</dbReference>
<dbReference type="SUPFAM" id="SSF49879">
    <property type="entry name" value="SMAD/FHA domain"/>
    <property type="match status" value="1"/>
</dbReference>
<sequence>MAMRTVLIQTDTAVAAELNPGESATFGRGADDVPVDVVIADRAVSRLAGRITAVDDYWLISNLTADRTFVVENPEGGGEFVKVPPQRMGMPVPFEFSRVILPAEHGTTGFLVFAPEHVYGKTATAAASGATTMGVFPLDRSSKYFLILVALCEPRLRDPSSTVVPTVPQLIERLAGHGLTRSGVNFHIDYLARTKLRVKQAEDAGKADWQRAALINLALRFNLVTDADLRLLPSGSGTRPDIS</sequence>
<comment type="caution">
    <text evidence="1">The sequence shown here is derived from an EMBL/GenBank/DDBJ whole genome shotgun (WGS) entry which is preliminary data.</text>
</comment>